<reference evidence="2" key="1">
    <citation type="submission" date="2016-06" db="UniProtKB">
        <authorList>
            <consortium name="WormBaseParasite"/>
        </authorList>
    </citation>
    <scope>IDENTIFICATION</scope>
</reference>
<keyword evidence="1" id="KW-0472">Membrane</keyword>
<dbReference type="WBParaSite" id="GPUH_0000571501-mRNA-1">
    <property type="protein sequence ID" value="GPUH_0000571501-mRNA-1"/>
    <property type="gene ID" value="GPUH_0000571501"/>
</dbReference>
<keyword evidence="1" id="KW-0812">Transmembrane</keyword>
<name>A0A183DAG6_9BILA</name>
<proteinExistence type="predicted"/>
<evidence type="ECO:0000313" key="2">
    <source>
        <dbReference type="WBParaSite" id="GPUH_0000571501-mRNA-1"/>
    </source>
</evidence>
<organism evidence="2">
    <name type="scientific">Gongylonema pulchrum</name>
    <dbReference type="NCBI Taxonomy" id="637853"/>
    <lineage>
        <taxon>Eukaryota</taxon>
        <taxon>Metazoa</taxon>
        <taxon>Ecdysozoa</taxon>
        <taxon>Nematoda</taxon>
        <taxon>Chromadorea</taxon>
        <taxon>Rhabditida</taxon>
        <taxon>Spirurina</taxon>
        <taxon>Spiruromorpha</taxon>
        <taxon>Spiruroidea</taxon>
        <taxon>Gongylonematidae</taxon>
        <taxon>Gongylonema</taxon>
    </lineage>
</organism>
<feature type="transmembrane region" description="Helical" evidence="1">
    <location>
        <begin position="104"/>
        <end position="124"/>
    </location>
</feature>
<keyword evidence="1" id="KW-1133">Transmembrane helix</keyword>
<sequence length="125" mass="14228">LFHARALLAYMDLPHDLIKYSDCQQFCKDAAMMRIQHGTSIVQESESSLEDIFCDIRNADLTPNTVTGVPQIPPAVWFHSEKARYPGTNGVPCAIDAYDLRGRVVSIIVDSQVCLIFYFLFIFYY</sequence>
<protein>
    <submittedName>
        <fullName evidence="2">Amidase domain-containing protein</fullName>
    </submittedName>
</protein>
<accession>A0A183DAG6</accession>
<evidence type="ECO:0000256" key="1">
    <source>
        <dbReference type="SAM" id="Phobius"/>
    </source>
</evidence>
<dbReference type="AlphaFoldDB" id="A0A183DAG6"/>